<dbReference type="InParanoid" id="A0A061A8X0"/>
<evidence type="ECO:0000259" key="13">
    <source>
        <dbReference type="PROSITE" id="PS51645"/>
    </source>
</evidence>
<comment type="cofactor">
    <cofactor evidence="1">
        <name>FAD</name>
        <dbReference type="ChEBI" id="CHEBI:57692"/>
    </cofactor>
</comment>
<proteinExistence type="inferred from homology"/>
<dbReference type="SUPFAM" id="SSF48173">
    <property type="entry name" value="Cryptochrome/photolyase FAD-binding domain"/>
    <property type="match status" value="1"/>
</dbReference>
<dbReference type="Gene3D" id="3.40.50.620">
    <property type="entry name" value="HUPs"/>
    <property type="match status" value="1"/>
</dbReference>
<dbReference type="PANTHER" id="PTHR10211:SF0">
    <property type="entry name" value="DEOXYRIBODIPYRIMIDINE PHOTO-LYASE"/>
    <property type="match status" value="1"/>
</dbReference>
<dbReference type="HOGENOM" id="CLU_026342_2_1_14"/>
<evidence type="ECO:0000256" key="10">
    <source>
        <dbReference type="ARBA" id="ARBA00023239"/>
    </source>
</evidence>
<dbReference type="InterPro" id="IPR014729">
    <property type="entry name" value="Rossmann-like_a/b/a_fold"/>
</dbReference>
<dbReference type="GO" id="GO:0003677">
    <property type="term" value="F:DNA binding"/>
    <property type="evidence" value="ECO:0007669"/>
    <property type="project" value="UniProtKB-KW"/>
</dbReference>
<keyword evidence="9" id="KW-0234">DNA repair</keyword>
<evidence type="ECO:0000256" key="1">
    <source>
        <dbReference type="ARBA" id="ARBA00001974"/>
    </source>
</evidence>
<dbReference type="AlphaFoldDB" id="A0A061A8X0"/>
<name>A0A061A8X0_9MOLU</name>
<protein>
    <recommendedName>
        <fullName evidence="4">Deoxyribodipyrimidine photo-lyase</fullName>
        <ecNumber evidence="3">4.1.99.3</ecNumber>
    </recommendedName>
    <alternativeName>
        <fullName evidence="11">DNA photolyase</fullName>
    </alternativeName>
</protein>
<feature type="domain" description="Photolyase/cryptochrome alpha/beta" evidence="13">
    <location>
        <begin position="18"/>
        <end position="151"/>
    </location>
</feature>
<dbReference type="PANTHER" id="PTHR10211">
    <property type="entry name" value="DEOXYRIBODIPYRIMIDINE PHOTOLYASE"/>
    <property type="match status" value="1"/>
</dbReference>
<dbReference type="SUPFAM" id="SSF52425">
    <property type="entry name" value="Cryptochrome/photolyase, N-terminal domain"/>
    <property type="match status" value="1"/>
</dbReference>
<evidence type="ECO:0000256" key="2">
    <source>
        <dbReference type="ARBA" id="ARBA00006409"/>
    </source>
</evidence>
<evidence type="ECO:0000256" key="5">
    <source>
        <dbReference type="ARBA" id="ARBA00022630"/>
    </source>
</evidence>
<keyword evidence="15" id="KW-1185">Reference proteome</keyword>
<comment type="similarity">
    <text evidence="2">Belongs to the DNA photolyase class-2 family.</text>
</comment>
<evidence type="ECO:0000256" key="9">
    <source>
        <dbReference type="ARBA" id="ARBA00023204"/>
    </source>
</evidence>
<keyword evidence="10 14" id="KW-0456">Lyase</keyword>
<evidence type="ECO:0000256" key="6">
    <source>
        <dbReference type="ARBA" id="ARBA00022763"/>
    </source>
</evidence>
<dbReference type="Gene3D" id="1.10.579.10">
    <property type="entry name" value="DNA Cyclobutane Dipyrimidine Photolyase, subunit A, domain 3"/>
    <property type="match status" value="1"/>
</dbReference>
<evidence type="ECO:0000256" key="4">
    <source>
        <dbReference type="ARBA" id="ARBA00014046"/>
    </source>
</evidence>
<sequence length="461" mass="55101">MHNDRIKLIYEGNDPSGSYVLYWMQQSQRVLYNHALYYAIEKSNQEHLPLVVVFNILPNYKDANLRHYMFMLEGLKEVSDTLNHLNITFILTYGDPTFSLERVFRDASLIIMDKAYLKPGRKMRNDVYLMMRDKFIDKTIYQIESDVIVPVRSVYLKPAYGAYTIRPTLMKHIDTYLDINDIPIYQMNQSYPIKGDLEITQYQEWVKTLPIDMSVKPYPKFKGGYLEAKKHLNEFLNDKFMNYMDRSDPSLVVQSYMSLYLHFGQISPMDIYKFVTSNQQIVDLKEELDAFIEQLIVRRELAFNFVSYHTDYDKFSGMTEDWAYMTIDQHKQDIRPVLYELGELELSKTQDPYFNAAMTEMRLTGFMANYMRMYWAKKIMEWSKDMKTAYERIVFLNNKYFIDGRDPNSYSNIAWCFGKHDRPWQERPIFGKLRYMNDQGLKRKFNMDAYLEFVENIDQSK</sequence>
<dbReference type="PROSITE" id="PS51645">
    <property type="entry name" value="PHR_CRY_ALPHA_BETA"/>
    <property type="match status" value="1"/>
</dbReference>
<reference evidence="15" key="1">
    <citation type="submission" date="2014-05" db="EMBL/GenBank/DDBJ databases">
        <authorList>
            <person name="Kube M."/>
        </authorList>
    </citation>
    <scope>NUCLEOTIDE SEQUENCE [LARGE SCALE GENOMIC DNA]</scope>
</reference>
<dbReference type="GO" id="GO:0003904">
    <property type="term" value="F:deoxyribodipyrimidine photo-lyase activity"/>
    <property type="evidence" value="ECO:0007669"/>
    <property type="project" value="UniProtKB-EC"/>
</dbReference>
<gene>
    <name evidence="14" type="primary">phr</name>
    <name evidence="14" type="ORF">Aocu_02570</name>
</gene>
<keyword evidence="6" id="KW-0227">DNA damage</keyword>
<dbReference type="Gene3D" id="1.25.40.80">
    <property type="match status" value="1"/>
</dbReference>
<dbReference type="InterPro" id="IPR032673">
    <property type="entry name" value="DNA_photolyase_2_CS"/>
</dbReference>
<dbReference type="PROSITE" id="PS01084">
    <property type="entry name" value="DNA_PHOTOLYASES_2_2"/>
    <property type="match status" value="1"/>
</dbReference>
<keyword evidence="5" id="KW-0285">Flavoprotein</keyword>
<dbReference type="InterPro" id="IPR036155">
    <property type="entry name" value="Crypto/Photolyase_N_sf"/>
</dbReference>
<evidence type="ECO:0000256" key="11">
    <source>
        <dbReference type="ARBA" id="ARBA00031671"/>
    </source>
</evidence>
<evidence type="ECO:0000256" key="7">
    <source>
        <dbReference type="ARBA" id="ARBA00022827"/>
    </source>
</evidence>
<keyword evidence="8" id="KW-0238">DNA-binding</keyword>
<dbReference type="EMBL" id="LK028559">
    <property type="protein sequence ID" value="CDR30330.1"/>
    <property type="molecule type" value="Genomic_DNA"/>
</dbReference>
<evidence type="ECO:0000256" key="8">
    <source>
        <dbReference type="ARBA" id="ARBA00023125"/>
    </source>
</evidence>
<dbReference type="KEGG" id="aoc:Aocu_02570"/>
<evidence type="ECO:0000313" key="15">
    <source>
        <dbReference type="Proteomes" id="UP000032434"/>
    </source>
</evidence>
<comment type="catalytic activity">
    <reaction evidence="12">
        <text>cyclobutadipyrimidine (in DNA) = 2 pyrimidine residues (in DNA).</text>
        <dbReference type="EC" id="4.1.99.3"/>
    </reaction>
</comment>
<evidence type="ECO:0000313" key="14">
    <source>
        <dbReference type="EMBL" id="CDR30330.1"/>
    </source>
</evidence>
<dbReference type="PATRIC" id="fig|35623.3.peg.257"/>
<dbReference type="Proteomes" id="UP000032434">
    <property type="component" value="Chromosome 1"/>
</dbReference>
<dbReference type="Pfam" id="PF00875">
    <property type="entry name" value="DNA_photolyase"/>
    <property type="match status" value="1"/>
</dbReference>
<dbReference type="EC" id="4.1.99.3" evidence="3"/>
<evidence type="ECO:0000256" key="3">
    <source>
        <dbReference type="ARBA" id="ARBA00013149"/>
    </source>
</evidence>
<dbReference type="InterPro" id="IPR036134">
    <property type="entry name" value="Crypto/Photolyase_FAD-like_sf"/>
</dbReference>
<dbReference type="FunFam" id="1.10.579.10:FF:000002">
    <property type="entry name" value="Deoxyribodipyrimidine photolyase"/>
    <property type="match status" value="1"/>
</dbReference>
<evidence type="ECO:0000256" key="12">
    <source>
        <dbReference type="ARBA" id="ARBA00033999"/>
    </source>
</evidence>
<keyword evidence="7" id="KW-0274">FAD</keyword>
<dbReference type="RefSeq" id="WP_159444486.1">
    <property type="nucleotide sequence ID" value="NZ_FUZK01000002.1"/>
</dbReference>
<dbReference type="InterPro" id="IPR006050">
    <property type="entry name" value="DNA_photolyase_N"/>
</dbReference>
<dbReference type="STRING" id="35623.Aocu_02570"/>
<dbReference type="GO" id="GO:0000719">
    <property type="term" value="P:photoreactive repair"/>
    <property type="evidence" value="ECO:0007669"/>
    <property type="project" value="TreeGrafter"/>
</dbReference>
<organism evidence="14 15">
    <name type="scientific">Acholeplasma oculi</name>
    <dbReference type="NCBI Taxonomy" id="35623"/>
    <lineage>
        <taxon>Bacteria</taxon>
        <taxon>Bacillati</taxon>
        <taxon>Mycoplasmatota</taxon>
        <taxon>Mollicutes</taxon>
        <taxon>Acholeplasmatales</taxon>
        <taxon>Acholeplasmataceae</taxon>
        <taxon>Acholeplasma</taxon>
    </lineage>
</organism>
<accession>A0A061A8X0</accession>
<dbReference type="InterPro" id="IPR052219">
    <property type="entry name" value="Photolyase_Class-2"/>
</dbReference>